<evidence type="ECO:0000259" key="5">
    <source>
        <dbReference type="PROSITE" id="PS50931"/>
    </source>
</evidence>
<evidence type="ECO:0000313" key="7">
    <source>
        <dbReference type="Proteomes" id="UP001216674"/>
    </source>
</evidence>
<dbReference type="CDD" id="cd08435">
    <property type="entry name" value="PBP2_GbpR"/>
    <property type="match status" value="1"/>
</dbReference>
<evidence type="ECO:0000256" key="2">
    <source>
        <dbReference type="ARBA" id="ARBA00023015"/>
    </source>
</evidence>
<dbReference type="SUPFAM" id="SSF46785">
    <property type="entry name" value="Winged helix' DNA-binding domain"/>
    <property type="match status" value="1"/>
</dbReference>
<comment type="caution">
    <text evidence="6">The sequence shown here is derived from an EMBL/GenBank/DDBJ whole genome shotgun (WGS) entry which is preliminary data.</text>
</comment>
<feature type="domain" description="HTH lysR-type" evidence="5">
    <location>
        <begin position="23"/>
        <end position="80"/>
    </location>
</feature>
<dbReference type="EMBL" id="JARJLM010000031">
    <property type="protein sequence ID" value="MDF3831727.1"/>
    <property type="molecule type" value="Genomic_DNA"/>
</dbReference>
<dbReference type="PROSITE" id="PS50931">
    <property type="entry name" value="HTH_LYSR"/>
    <property type="match status" value="1"/>
</dbReference>
<evidence type="ECO:0000256" key="3">
    <source>
        <dbReference type="ARBA" id="ARBA00023125"/>
    </source>
</evidence>
<name>A0ABT6AGJ7_9BURK</name>
<dbReference type="InterPro" id="IPR036388">
    <property type="entry name" value="WH-like_DNA-bd_sf"/>
</dbReference>
<organism evidence="6 7">
    <name type="scientific">Cupriavidus basilensis</name>
    <dbReference type="NCBI Taxonomy" id="68895"/>
    <lineage>
        <taxon>Bacteria</taxon>
        <taxon>Pseudomonadati</taxon>
        <taxon>Pseudomonadota</taxon>
        <taxon>Betaproteobacteria</taxon>
        <taxon>Burkholderiales</taxon>
        <taxon>Burkholderiaceae</taxon>
        <taxon>Cupriavidus</taxon>
    </lineage>
</organism>
<dbReference type="InterPro" id="IPR005119">
    <property type="entry name" value="LysR_subst-bd"/>
</dbReference>
<dbReference type="PANTHER" id="PTHR30419">
    <property type="entry name" value="HTH-TYPE TRANSCRIPTIONAL REGULATOR YBHD"/>
    <property type="match status" value="1"/>
</dbReference>
<dbReference type="Pfam" id="PF00126">
    <property type="entry name" value="HTH_1"/>
    <property type="match status" value="1"/>
</dbReference>
<evidence type="ECO:0000313" key="6">
    <source>
        <dbReference type="EMBL" id="MDF3831727.1"/>
    </source>
</evidence>
<dbReference type="PRINTS" id="PR00039">
    <property type="entry name" value="HTHLYSR"/>
</dbReference>
<dbReference type="InterPro" id="IPR000847">
    <property type="entry name" value="LysR_HTH_N"/>
</dbReference>
<dbReference type="Gene3D" id="1.10.10.10">
    <property type="entry name" value="Winged helix-like DNA-binding domain superfamily/Winged helix DNA-binding domain"/>
    <property type="match status" value="1"/>
</dbReference>
<keyword evidence="4" id="KW-0804">Transcription</keyword>
<reference evidence="6 7" key="1">
    <citation type="submission" date="2023-03" db="EMBL/GenBank/DDBJ databases">
        <title>Draft assemblies of triclosan tolerant bacteria isolated from returned activated sludge.</title>
        <authorList>
            <person name="Van Hamelsveld S."/>
        </authorList>
    </citation>
    <scope>NUCLEOTIDE SEQUENCE [LARGE SCALE GENOMIC DNA]</scope>
    <source>
        <strain evidence="6 7">GW210010_S58</strain>
    </source>
</reference>
<sequence>MKSNADGHTPTIVSAERQVSSRIRFRHVSCFLAIAQERNLRRAAERLHLSQPAVSKTLVELEALAGARLVERGRQGATLTPAGEHFLRHAVGVSHALESAVAALAGAQAPATVVVQLGALPTVASGLLPQAISRLHAQRPHAGVRLRTGTNAELLTALKAGELDFVVGRMAEPSMMQGLSFELLYAESLAVVVRPHHPLLAEPGGGASLQSVLAYPLVVATTGTVPRHHTETMFQSHGLRLPAACTETLSTSVARLLALRSDTVWITPERVAQDDVDHGWLVKLPLPTTGSAEPVGILLRSAVAPNELSSTLLDILRELAQASTAGKHHRKKAG</sequence>
<comment type="similarity">
    <text evidence="1">Belongs to the LysR transcriptional regulatory family.</text>
</comment>
<evidence type="ECO:0000256" key="1">
    <source>
        <dbReference type="ARBA" id="ARBA00009437"/>
    </source>
</evidence>
<proteinExistence type="inferred from homology"/>
<dbReference type="InterPro" id="IPR050950">
    <property type="entry name" value="HTH-type_LysR_regulators"/>
</dbReference>
<protein>
    <submittedName>
        <fullName evidence="6">LysR substrate-binding domain-containing protein</fullName>
    </submittedName>
</protein>
<dbReference type="InterPro" id="IPR037405">
    <property type="entry name" value="GbpR_PBP2"/>
</dbReference>
<keyword evidence="2" id="KW-0805">Transcription regulation</keyword>
<dbReference type="SUPFAM" id="SSF53850">
    <property type="entry name" value="Periplasmic binding protein-like II"/>
    <property type="match status" value="1"/>
</dbReference>
<dbReference type="Pfam" id="PF03466">
    <property type="entry name" value="LysR_substrate"/>
    <property type="match status" value="1"/>
</dbReference>
<accession>A0ABT6AGJ7</accession>
<dbReference type="RefSeq" id="WP_276263525.1">
    <property type="nucleotide sequence ID" value="NZ_JARJLM010000031.1"/>
</dbReference>
<dbReference type="InterPro" id="IPR036390">
    <property type="entry name" value="WH_DNA-bd_sf"/>
</dbReference>
<keyword evidence="3" id="KW-0238">DNA-binding</keyword>
<dbReference type="PANTHER" id="PTHR30419:SF8">
    <property type="entry name" value="NITROGEN ASSIMILATION TRANSCRIPTIONAL ACTIVATOR-RELATED"/>
    <property type="match status" value="1"/>
</dbReference>
<keyword evidence="7" id="KW-1185">Reference proteome</keyword>
<evidence type="ECO:0000256" key="4">
    <source>
        <dbReference type="ARBA" id="ARBA00023163"/>
    </source>
</evidence>
<dbReference type="Gene3D" id="3.40.190.10">
    <property type="entry name" value="Periplasmic binding protein-like II"/>
    <property type="match status" value="2"/>
</dbReference>
<dbReference type="Proteomes" id="UP001216674">
    <property type="component" value="Unassembled WGS sequence"/>
</dbReference>
<gene>
    <name evidence="6" type="ORF">P3W85_01950</name>
</gene>